<sequence length="1207" mass="129491">MFSVRLGGRRTALLALSPALTALQDRLLRERGRVVAWEADGRLGDVVDAESLQPVVGALPQAFADRRRRLFEKLDARRPRSAVETLEWDDDLRAEVSAYCQAYRRALDTAADDTVRMSLLALDTVRLSIDTAGNNPIAAMIALPLQPLRLAWTAEYDRTLGEWAQALTTLGRSAAKRKQSVDGRLTRRVTPANLPFAMFGVTGTAFVYVREATLGTGVYLDPSEPEPGAAVQAVLEVLGLDRRDVGADVPPSTVAERIAAYRSVNAGQDALRILALNAGSGELLARALEESVLREPDAGDDVAAPPARLELIAYSSRLSLTDPIPALTDLQRAAANQQVRGARSHLTPPLGLTVRAHTRIAGDVDAANIAVVSDLAARQTEDAADVAAVAVADATVSFRNLLTPAQTQRVSAPTPVWRTAPAVRLRNRDGAADAVDAHRSYQAALSIALGYPRGPLALTARLGREELAALEAAHERADWVITLDRNLGVDVFAGVPGSGAQPYVLDYAPDFLEGLGPRLTVTTTHRGDVQRLLADAMTGLNLDVVDGSVRVALDHLQVVSGRLALRLVGRSSLATEAVSLAALIAHLRGRGELDGCLVVPVDAHQEVFGDVRGDAGVRRCDLLLVRTTARTMKIECIEVKSRRAAALPAGLVDDIVDQLDATVAMLHDTFFRTDPPRIDAELQLARLGGILRHHADRALAMGLLDDRRRGEVERMVEKIEDRALVPEISRRGYVVSLGRNAKADFPTEHRGARIEVLTAADLTAVGFTSLRCDGAQSREPLQDTAATPTPTPPPVATPVPPPAAPRARRPSPRPRTPEPTPPPAVVETPGSVETTAELAPVAPASARTPDPAEAELEGPQPVREPTQVPEVVEVSLGADAHAEDVRWRISTSGSPHLFVLGIPGQGKSVTTRRILNSFADQGLPALVVDFHGDMAASPAGGAAVLDASLGLPISPFEIDDPARYREASWELAEVIGYVCGLGEIQRNTVYEGVRAVYEQRGFPNPASPENWPTMDELADAVRTSEAGGRSRNTIARLRPLSDFGVFADGPHGSGFADLLRRGVVIDVHGLMEQVQRAAGAFVLRKVYREMFRWGQTSQLRLAVVLDEAQRLARGVTLPKIMKEGRKYGVAVVVASQGVEDFHQDVLGNAGTKVAFRCNFPQSRKVAGFLRGRSGQDMSAALEDLAVGQAYISTPDHGAARKVFMARD</sequence>
<reference evidence="3 4" key="1">
    <citation type="submission" date="2019-07" db="EMBL/GenBank/DDBJ databases">
        <title>Whole genome shotgun sequence of Pseudonocardia sulfidoxydans NBRC 16205.</title>
        <authorList>
            <person name="Hosoyama A."/>
            <person name="Uohara A."/>
            <person name="Ohji S."/>
            <person name="Ichikawa N."/>
        </authorList>
    </citation>
    <scope>NUCLEOTIDE SEQUENCE [LARGE SCALE GENOMIC DNA]</scope>
    <source>
        <strain evidence="3 4">NBRC 16205</strain>
    </source>
</reference>
<dbReference type="RefSeq" id="WP_147109688.1">
    <property type="nucleotide sequence ID" value="NZ_BJVJ01000036.1"/>
</dbReference>
<dbReference type="InterPro" id="IPR002789">
    <property type="entry name" value="HerA_central"/>
</dbReference>
<dbReference type="EMBL" id="BJVJ01000036">
    <property type="protein sequence ID" value="GEL24604.1"/>
    <property type="molecule type" value="Genomic_DNA"/>
</dbReference>
<proteinExistence type="predicted"/>
<gene>
    <name evidence="3" type="ORF">PSU4_35580</name>
</gene>
<evidence type="ECO:0000259" key="2">
    <source>
        <dbReference type="Pfam" id="PF01935"/>
    </source>
</evidence>
<dbReference type="OrthoDB" id="9816422at2"/>
<dbReference type="InterPro" id="IPR008571">
    <property type="entry name" value="HerA-like"/>
</dbReference>
<evidence type="ECO:0000256" key="1">
    <source>
        <dbReference type="SAM" id="MobiDB-lite"/>
    </source>
</evidence>
<feature type="domain" description="Helicase HerA central" evidence="2">
    <location>
        <begin position="894"/>
        <end position="967"/>
    </location>
</feature>
<dbReference type="Proteomes" id="UP000321685">
    <property type="component" value="Unassembled WGS sequence"/>
</dbReference>
<protein>
    <recommendedName>
        <fullName evidence="2">Helicase HerA central domain-containing protein</fullName>
    </recommendedName>
</protein>
<dbReference type="InterPro" id="IPR027417">
    <property type="entry name" value="P-loop_NTPase"/>
</dbReference>
<dbReference type="PANTHER" id="PTHR42957">
    <property type="entry name" value="HELICASE MJ1565-RELATED"/>
    <property type="match status" value="1"/>
</dbReference>
<dbReference type="CDD" id="cd01127">
    <property type="entry name" value="TrwB_TraG_TraD_VirD4"/>
    <property type="match status" value="1"/>
</dbReference>
<feature type="region of interest" description="Disordered" evidence="1">
    <location>
        <begin position="777"/>
        <end position="866"/>
    </location>
</feature>
<feature type="compositionally biased region" description="Pro residues" evidence="1">
    <location>
        <begin position="813"/>
        <end position="824"/>
    </location>
</feature>
<comment type="caution">
    <text evidence="3">The sequence shown here is derived from an EMBL/GenBank/DDBJ whole genome shotgun (WGS) entry which is preliminary data.</text>
</comment>
<evidence type="ECO:0000313" key="3">
    <source>
        <dbReference type="EMBL" id="GEL24604.1"/>
    </source>
</evidence>
<keyword evidence="4" id="KW-1185">Reference proteome</keyword>
<dbReference type="Gene3D" id="3.40.50.300">
    <property type="entry name" value="P-loop containing nucleotide triphosphate hydrolases"/>
    <property type="match status" value="2"/>
</dbReference>
<dbReference type="PANTHER" id="PTHR42957:SF1">
    <property type="entry name" value="HELICASE MJ1565-RELATED"/>
    <property type="match status" value="1"/>
</dbReference>
<evidence type="ECO:0000313" key="4">
    <source>
        <dbReference type="Proteomes" id="UP000321685"/>
    </source>
</evidence>
<accession>A0A511DLE3</accession>
<dbReference type="SUPFAM" id="SSF52540">
    <property type="entry name" value="P-loop containing nucleoside triphosphate hydrolases"/>
    <property type="match status" value="1"/>
</dbReference>
<name>A0A511DLE3_9PSEU</name>
<organism evidence="3 4">
    <name type="scientific">Pseudonocardia sulfidoxydans NBRC 16205</name>
    <dbReference type="NCBI Taxonomy" id="1223511"/>
    <lineage>
        <taxon>Bacteria</taxon>
        <taxon>Bacillati</taxon>
        <taxon>Actinomycetota</taxon>
        <taxon>Actinomycetes</taxon>
        <taxon>Pseudonocardiales</taxon>
        <taxon>Pseudonocardiaceae</taxon>
        <taxon>Pseudonocardia</taxon>
    </lineage>
</organism>
<feature type="compositionally biased region" description="Pro residues" evidence="1">
    <location>
        <begin position="789"/>
        <end position="804"/>
    </location>
</feature>
<dbReference type="Pfam" id="PF01935">
    <property type="entry name" value="DUF87"/>
    <property type="match status" value="1"/>
</dbReference>
<dbReference type="AlphaFoldDB" id="A0A511DLE3"/>